<protein>
    <submittedName>
        <fullName evidence="2">Glycosyl transferase group 2</fullName>
    </submittedName>
</protein>
<evidence type="ECO:0000313" key="2">
    <source>
        <dbReference type="EMBL" id="GBR75513.1"/>
    </source>
</evidence>
<name>A0A388TEQ3_9BACT</name>
<proteinExistence type="predicted"/>
<dbReference type="Proteomes" id="UP000275925">
    <property type="component" value="Unassembled WGS sequence"/>
</dbReference>
<dbReference type="PANTHER" id="PTHR43685">
    <property type="entry name" value="GLYCOSYLTRANSFERASE"/>
    <property type="match status" value="1"/>
</dbReference>
<dbReference type="InterPro" id="IPR029044">
    <property type="entry name" value="Nucleotide-diphossugar_trans"/>
</dbReference>
<accession>A0A388TEQ3</accession>
<dbReference type="EMBL" id="BGZO01000003">
    <property type="protein sequence ID" value="GBR75513.1"/>
    <property type="molecule type" value="Genomic_DNA"/>
</dbReference>
<organism evidence="2 3">
    <name type="scientific">Candidatus Termititenax persephonae</name>
    <dbReference type="NCBI Taxonomy" id="2218525"/>
    <lineage>
        <taxon>Bacteria</taxon>
        <taxon>Bacillati</taxon>
        <taxon>Candidatus Margulisiibacteriota</taxon>
        <taxon>Candidatus Termititenacia</taxon>
        <taxon>Candidatus Termititenacales</taxon>
        <taxon>Candidatus Termititenacaceae</taxon>
        <taxon>Candidatus Termititenax</taxon>
    </lineage>
</organism>
<evidence type="ECO:0000313" key="3">
    <source>
        <dbReference type="Proteomes" id="UP000275925"/>
    </source>
</evidence>
<gene>
    <name evidence="2" type="ORF">NO2_0180</name>
</gene>
<dbReference type="Gene3D" id="3.90.550.10">
    <property type="entry name" value="Spore Coat Polysaccharide Biosynthesis Protein SpsA, Chain A"/>
    <property type="match status" value="1"/>
</dbReference>
<dbReference type="InterPro" id="IPR001173">
    <property type="entry name" value="Glyco_trans_2-like"/>
</dbReference>
<dbReference type="AlphaFoldDB" id="A0A388TEQ3"/>
<dbReference type="InterPro" id="IPR050834">
    <property type="entry name" value="Glycosyltransf_2"/>
</dbReference>
<keyword evidence="3" id="KW-1185">Reference proteome</keyword>
<dbReference type="PANTHER" id="PTHR43685:SF2">
    <property type="entry name" value="GLYCOSYLTRANSFERASE 2-LIKE DOMAIN-CONTAINING PROTEIN"/>
    <property type="match status" value="1"/>
</dbReference>
<feature type="domain" description="Glycosyltransferase 2-like" evidence="1">
    <location>
        <begin position="6"/>
        <end position="119"/>
    </location>
</feature>
<evidence type="ECO:0000259" key="1">
    <source>
        <dbReference type="Pfam" id="PF00535"/>
    </source>
</evidence>
<keyword evidence="2" id="KW-0808">Transferase</keyword>
<sequence length="291" mass="33869">MSCLVSVVLGSYNRRKFLPRCLDSVRRELADVPHEIIVVDGGSTDGSLSWLVKQKDILTIVQHNRGSWRGRPVRRRSWGYFMNLGFKAAQGKYICMLSDDCLVVPGAVKKGLALFERKRRARQKIGALAFYWRDWPVENFYAVYAFAGGVLNVNHGLYLRAALQEIGFLDEETYRFYAGDIDVCLQLAAAGYKIIPAENSYIEHYAHANFRARFANNKQNQERDKRALIKKWSFKYGTNPENYARQTWPKDFHDSTRTIRKFYLWHFLNGWEYLLWAYKFCRKTFAKGSVG</sequence>
<dbReference type="Pfam" id="PF00535">
    <property type="entry name" value="Glycos_transf_2"/>
    <property type="match status" value="1"/>
</dbReference>
<dbReference type="SUPFAM" id="SSF53448">
    <property type="entry name" value="Nucleotide-diphospho-sugar transferases"/>
    <property type="match status" value="1"/>
</dbReference>
<comment type="caution">
    <text evidence="2">The sequence shown here is derived from an EMBL/GenBank/DDBJ whole genome shotgun (WGS) entry which is preliminary data.</text>
</comment>
<dbReference type="GO" id="GO:0016740">
    <property type="term" value="F:transferase activity"/>
    <property type="evidence" value="ECO:0007669"/>
    <property type="project" value="UniProtKB-KW"/>
</dbReference>
<reference evidence="2 3" key="1">
    <citation type="journal article" date="2019" name="ISME J.">
        <title>Genome analyses of uncultured TG2/ZB3 bacteria in 'Margulisbacteria' specifically attached to ectosymbiotic spirochetes of protists in the termite gut.</title>
        <authorList>
            <person name="Utami Y.D."/>
            <person name="Kuwahara H."/>
            <person name="Igai K."/>
            <person name="Murakami T."/>
            <person name="Sugaya K."/>
            <person name="Morikawa T."/>
            <person name="Nagura Y."/>
            <person name="Yuki M."/>
            <person name="Deevong P."/>
            <person name="Inoue T."/>
            <person name="Kihara K."/>
            <person name="Lo N."/>
            <person name="Yamada A."/>
            <person name="Ohkuma M."/>
            <person name="Hongoh Y."/>
        </authorList>
    </citation>
    <scope>NUCLEOTIDE SEQUENCE [LARGE SCALE GENOMIC DNA]</scope>
    <source>
        <strain evidence="2">NkOx7-02</strain>
    </source>
</reference>